<dbReference type="AlphaFoldDB" id="A0A2I1GV29"/>
<keyword evidence="2" id="KW-1185">Reference proteome</keyword>
<evidence type="ECO:0008006" key="3">
    <source>
        <dbReference type="Google" id="ProtNLM"/>
    </source>
</evidence>
<protein>
    <recommendedName>
        <fullName evidence="3">Transposase domain-containing protein</fullName>
    </recommendedName>
</protein>
<dbReference type="EMBL" id="LLXI01000882">
    <property type="protein sequence ID" value="PKY50488.1"/>
    <property type="molecule type" value="Genomic_DNA"/>
</dbReference>
<dbReference type="PANTHER" id="PTHR10775">
    <property type="entry name" value="OS08G0208400 PROTEIN"/>
    <property type="match status" value="1"/>
</dbReference>
<proteinExistence type="predicted"/>
<gene>
    <name evidence="1" type="ORF">RhiirA4_302380</name>
</gene>
<name>A0A2I1GV29_9GLOM</name>
<sequence>LNVLKLLEVKQKHNLSDRAFNEILSIFTNNEISLYAVKKKLLKLVNIMPIFIDICINSCMAFTGQYANESSCHYCEESRFIDGNLQKRKSCKVLSYFSLIDRFKIQYNDPGRSKLLKYRYEYINNENYDNSNIGDIFDGNLYKELVNEGFFANERDIALIGSTDGYQIFKQK</sequence>
<organism evidence="1 2">
    <name type="scientific">Rhizophagus irregularis</name>
    <dbReference type="NCBI Taxonomy" id="588596"/>
    <lineage>
        <taxon>Eukaryota</taxon>
        <taxon>Fungi</taxon>
        <taxon>Fungi incertae sedis</taxon>
        <taxon>Mucoromycota</taxon>
        <taxon>Glomeromycotina</taxon>
        <taxon>Glomeromycetes</taxon>
        <taxon>Glomerales</taxon>
        <taxon>Glomeraceae</taxon>
        <taxon>Rhizophagus</taxon>
    </lineage>
</organism>
<feature type="non-terminal residue" evidence="1">
    <location>
        <position position="172"/>
    </location>
</feature>
<evidence type="ECO:0000313" key="2">
    <source>
        <dbReference type="Proteomes" id="UP000234323"/>
    </source>
</evidence>
<dbReference type="PANTHER" id="PTHR10775:SF185">
    <property type="entry name" value="OS08G0208400 PROTEIN"/>
    <property type="match status" value="1"/>
</dbReference>
<accession>A0A2I1GV29</accession>
<dbReference type="VEuPathDB" id="FungiDB:RhiirA1_324937"/>
<dbReference type="VEuPathDB" id="FungiDB:FUN_011043"/>
<dbReference type="Proteomes" id="UP000234323">
    <property type="component" value="Unassembled WGS sequence"/>
</dbReference>
<reference evidence="1 2" key="1">
    <citation type="submission" date="2015-10" db="EMBL/GenBank/DDBJ databases">
        <title>Genome analyses suggest a sexual origin of heterokaryosis in a supposedly ancient asexual fungus.</title>
        <authorList>
            <person name="Ropars J."/>
            <person name="Sedzielewska K."/>
            <person name="Noel J."/>
            <person name="Charron P."/>
            <person name="Farinelli L."/>
            <person name="Marton T."/>
            <person name="Kruger M."/>
            <person name="Pelin A."/>
            <person name="Brachmann A."/>
            <person name="Corradi N."/>
        </authorList>
    </citation>
    <scope>NUCLEOTIDE SEQUENCE [LARGE SCALE GENOMIC DNA]</scope>
    <source>
        <strain evidence="1 2">A4</strain>
    </source>
</reference>
<comment type="caution">
    <text evidence="1">The sequence shown here is derived from an EMBL/GenBank/DDBJ whole genome shotgun (WGS) entry which is preliminary data.</text>
</comment>
<evidence type="ECO:0000313" key="1">
    <source>
        <dbReference type="EMBL" id="PKY50488.1"/>
    </source>
</evidence>
<feature type="non-terminal residue" evidence="1">
    <location>
        <position position="1"/>
    </location>
</feature>
<dbReference type="VEuPathDB" id="FungiDB:RhiirFUN_014225"/>